<dbReference type="RefSeq" id="WP_123814471.1">
    <property type="nucleotide sequence ID" value="NZ_RKQZ01000001.1"/>
</dbReference>
<evidence type="ECO:0000313" key="3">
    <source>
        <dbReference type="Proteomes" id="UP000280501"/>
    </source>
</evidence>
<dbReference type="AlphaFoldDB" id="A0A3N4YJZ0"/>
<evidence type="ECO:0000313" key="2">
    <source>
        <dbReference type="EMBL" id="RPF21439.1"/>
    </source>
</evidence>
<proteinExistence type="predicted"/>
<feature type="region of interest" description="Disordered" evidence="1">
    <location>
        <begin position="417"/>
        <end position="478"/>
    </location>
</feature>
<organism evidence="2 3">
    <name type="scientific">Myceligenerans xiligouense</name>
    <dbReference type="NCBI Taxonomy" id="253184"/>
    <lineage>
        <taxon>Bacteria</taxon>
        <taxon>Bacillati</taxon>
        <taxon>Actinomycetota</taxon>
        <taxon>Actinomycetes</taxon>
        <taxon>Micrococcales</taxon>
        <taxon>Promicromonosporaceae</taxon>
        <taxon>Myceligenerans</taxon>
    </lineage>
</organism>
<dbReference type="OrthoDB" id="5140155at2"/>
<feature type="compositionally biased region" description="Basic and acidic residues" evidence="1">
    <location>
        <begin position="438"/>
        <end position="455"/>
    </location>
</feature>
<dbReference type="EMBL" id="RKQZ01000001">
    <property type="protein sequence ID" value="RPF21439.1"/>
    <property type="molecule type" value="Genomic_DNA"/>
</dbReference>
<comment type="caution">
    <text evidence="2">The sequence shown here is derived from an EMBL/GenBank/DDBJ whole genome shotgun (WGS) entry which is preliminary data.</text>
</comment>
<dbReference type="Proteomes" id="UP000280501">
    <property type="component" value="Unassembled WGS sequence"/>
</dbReference>
<accession>A0A3N4YJZ0</accession>
<reference evidence="2 3" key="1">
    <citation type="submission" date="2018-11" db="EMBL/GenBank/DDBJ databases">
        <title>Sequencing the genomes of 1000 actinobacteria strains.</title>
        <authorList>
            <person name="Klenk H.-P."/>
        </authorList>
    </citation>
    <scope>NUCLEOTIDE SEQUENCE [LARGE SCALE GENOMIC DNA]</scope>
    <source>
        <strain evidence="2 3">DSM 15700</strain>
    </source>
</reference>
<name>A0A3N4YJZ0_9MICO</name>
<protein>
    <submittedName>
        <fullName evidence="2">Uncharacterized protein</fullName>
    </submittedName>
</protein>
<keyword evidence="3" id="KW-1185">Reference proteome</keyword>
<sequence length="478" mass="53260">MSYGSVTHELREAFGQLLYYRVARYWFGAAHPALQNAPPTKTPEQQAELSHLVQKYQYEVLRHLESTARLLVGPTGGRSSRTPFELRQLASRLTRTLEATPGERPTSEELGAAADMPLVEAWRRAAVAVVIEREFVDPAATFEGVSRAERATVLKDTADLTRALVILDDRYDLVPGWRHLGDYSKRRTNPSERSTYNAGLYNAAIRASRFLVSERQDFAVDNRGRRVRRYHGPSSYAPSAAGVLRALHDTLLTLDKLPHAQALRALLRVQYEISAHAAALHATVTRRQGIPDYFTERAAAYWRLTRATKNVSGKLGGPAAEALETSRQAAEILKDVDDASRDEVREIQRALTVIDRQIARIIHTGARTAAYVASRHKVIDTTPQGGVRKARPVWERIDFSTPPDLLDATAVLEDLARRSAPKPTPARMGNRPAFTRLVQEESAPRPTRVRNESRTRQGILPAPRLQPSPGHEPLIDGP</sequence>
<gene>
    <name evidence="2" type="ORF">EDD34_2067</name>
</gene>
<evidence type="ECO:0000256" key="1">
    <source>
        <dbReference type="SAM" id="MobiDB-lite"/>
    </source>
</evidence>